<evidence type="ECO:0000259" key="3">
    <source>
        <dbReference type="PROSITE" id="PS50885"/>
    </source>
</evidence>
<proteinExistence type="predicted"/>
<dbReference type="Pfam" id="PF00672">
    <property type="entry name" value="HAMP"/>
    <property type="match status" value="1"/>
</dbReference>
<dbReference type="EMBL" id="JMCB01000022">
    <property type="protein sequence ID" value="KFE62293.1"/>
    <property type="molecule type" value="Genomic_DNA"/>
</dbReference>
<dbReference type="PANTHER" id="PTHR43081">
    <property type="entry name" value="ADENYLATE CYCLASE, TERMINAL-DIFFERENTIATION SPECIFIC-RELATED"/>
    <property type="match status" value="1"/>
</dbReference>
<protein>
    <submittedName>
        <fullName evidence="4">Adenylate cyclase</fullName>
    </submittedName>
</protein>
<dbReference type="InterPro" id="IPR029787">
    <property type="entry name" value="Nucleotide_cyclase"/>
</dbReference>
<dbReference type="GO" id="GO:0035556">
    <property type="term" value="P:intracellular signal transduction"/>
    <property type="evidence" value="ECO:0007669"/>
    <property type="project" value="InterPro"/>
</dbReference>
<dbReference type="CDD" id="cd07302">
    <property type="entry name" value="CHD"/>
    <property type="match status" value="1"/>
</dbReference>
<dbReference type="SUPFAM" id="SSF55073">
    <property type="entry name" value="Nucleotide cyclase"/>
    <property type="match status" value="1"/>
</dbReference>
<keyword evidence="1" id="KW-0472">Membrane</keyword>
<keyword evidence="1" id="KW-0812">Transmembrane</keyword>
<dbReference type="CDD" id="cd06225">
    <property type="entry name" value="HAMP"/>
    <property type="match status" value="1"/>
</dbReference>
<dbReference type="GO" id="GO:0004016">
    <property type="term" value="F:adenylate cyclase activity"/>
    <property type="evidence" value="ECO:0007669"/>
    <property type="project" value="UniProtKB-ARBA"/>
</dbReference>
<keyword evidence="1" id="KW-1133">Transmembrane helix</keyword>
<dbReference type="SMART" id="SM00304">
    <property type="entry name" value="HAMP"/>
    <property type="match status" value="1"/>
</dbReference>
<dbReference type="Gene3D" id="6.10.340.10">
    <property type="match status" value="1"/>
</dbReference>
<dbReference type="GO" id="GO:0009190">
    <property type="term" value="P:cyclic nucleotide biosynthetic process"/>
    <property type="evidence" value="ECO:0007669"/>
    <property type="project" value="InterPro"/>
</dbReference>
<evidence type="ECO:0000313" key="4">
    <source>
        <dbReference type="EMBL" id="KFE62293.1"/>
    </source>
</evidence>
<dbReference type="Proteomes" id="UP000028725">
    <property type="component" value="Unassembled WGS sequence"/>
</dbReference>
<feature type="domain" description="Guanylate cyclase" evidence="2">
    <location>
        <begin position="397"/>
        <end position="529"/>
    </location>
</feature>
<dbReference type="Gene3D" id="3.30.70.1230">
    <property type="entry name" value="Nucleotide cyclase"/>
    <property type="match status" value="1"/>
</dbReference>
<dbReference type="PATRIC" id="fig|394096.3.peg.7739"/>
<keyword evidence="5" id="KW-1185">Reference proteome</keyword>
<dbReference type="Pfam" id="PF00211">
    <property type="entry name" value="Guanylate_cyc"/>
    <property type="match status" value="1"/>
</dbReference>
<gene>
    <name evidence="4" type="ORF">DB31_4003</name>
</gene>
<dbReference type="PROSITE" id="PS50885">
    <property type="entry name" value="HAMP"/>
    <property type="match status" value="1"/>
</dbReference>
<feature type="domain" description="HAMP" evidence="3">
    <location>
        <begin position="302"/>
        <end position="356"/>
    </location>
</feature>
<dbReference type="STRING" id="394096.DB31_4003"/>
<feature type="transmembrane region" description="Helical" evidence="1">
    <location>
        <begin position="276"/>
        <end position="299"/>
    </location>
</feature>
<organism evidence="4 5">
    <name type="scientific">Hyalangium minutum</name>
    <dbReference type="NCBI Taxonomy" id="394096"/>
    <lineage>
        <taxon>Bacteria</taxon>
        <taxon>Pseudomonadati</taxon>
        <taxon>Myxococcota</taxon>
        <taxon>Myxococcia</taxon>
        <taxon>Myxococcales</taxon>
        <taxon>Cystobacterineae</taxon>
        <taxon>Archangiaceae</taxon>
        <taxon>Hyalangium</taxon>
    </lineage>
</organism>
<evidence type="ECO:0000313" key="5">
    <source>
        <dbReference type="Proteomes" id="UP000028725"/>
    </source>
</evidence>
<dbReference type="PROSITE" id="PS50125">
    <property type="entry name" value="GUANYLATE_CYCLASE_2"/>
    <property type="match status" value="1"/>
</dbReference>
<dbReference type="PANTHER" id="PTHR43081:SF1">
    <property type="entry name" value="ADENYLATE CYCLASE, TERMINAL-DIFFERENTIATION SPECIFIC"/>
    <property type="match status" value="1"/>
</dbReference>
<evidence type="ECO:0000256" key="1">
    <source>
        <dbReference type="SAM" id="Phobius"/>
    </source>
</evidence>
<dbReference type="OrthoDB" id="9806735at2"/>
<dbReference type="RefSeq" id="WP_052420564.1">
    <property type="nucleotide sequence ID" value="NZ_JMCB01000022.1"/>
</dbReference>
<accession>A0A085W3N0</accession>
<evidence type="ECO:0000259" key="2">
    <source>
        <dbReference type="PROSITE" id="PS50125"/>
    </source>
</evidence>
<dbReference type="SMART" id="SM00044">
    <property type="entry name" value="CYCc"/>
    <property type="match status" value="1"/>
</dbReference>
<dbReference type="InterPro" id="IPR050697">
    <property type="entry name" value="Adenylyl/Guanylyl_Cyclase_3/4"/>
</dbReference>
<dbReference type="CDD" id="cd18774">
    <property type="entry name" value="PDC2_HK_sensor"/>
    <property type="match status" value="1"/>
</dbReference>
<dbReference type="GO" id="GO:0016020">
    <property type="term" value="C:membrane"/>
    <property type="evidence" value="ECO:0007669"/>
    <property type="project" value="InterPro"/>
</dbReference>
<dbReference type="AlphaFoldDB" id="A0A085W3N0"/>
<comment type="caution">
    <text evidence="4">The sequence shown here is derived from an EMBL/GenBank/DDBJ whole genome shotgun (WGS) entry which is preliminary data.</text>
</comment>
<dbReference type="InterPro" id="IPR003660">
    <property type="entry name" value="HAMP_dom"/>
</dbReference>
<sequence length="576" mass="62527">MRLLLLMLAVAVPPLVGLGLVMMNVNADALRLAARELHLAIAGDVRRTLRGELERAQQELDGVGYLLLAPGLGSGEERDALVASKLTASAAIDFVTLYSPQGERLGTLKEKELPLPAVPEMLPTSVLQAHPESQQGLQVLDVVMKNGVPSLRVVQRARKDGATQALLLTHLRLEPLLEQLRTLGEDRLGSRNAISVVNDARQVVLHADPARIGTSRKEHGIFMAVAGDASFRSPFGVSPEFNDDGEPMVGALETLPELGWAVVVQRPRALAYASLGWMRTGVGVALAICAVVALAGALLGARQLARPIEALVRATRDIAGRRFTRVEGGVEERQDELGHLGRSLGEMARSLESSEKELVEQTRVRTALSRYLSSDVVELIAREPERLRLGGERREVTVLFSDVCGFTRLSESLPPETVVALLNELFTFATEIIHRRGGIIDKFIGDSVMAVWGTPESKPDDARQAVEAAMELRRWVETGNRRWRQKWGVEVQLAMGLHTGTVVAGNLGSEKRMEYTVIGDTVNVAARLESMAQPGQILVSAATREKLGPDAEVLRHLGERALHGRNATTSVFEVAA</sequence>
<name>A0A085W3N0_9BACT</name>
<dbReference type="SUPFAM" id="SSF158472">
    <property type="entry name" value="HAMP domain-like"/>
    <property type="match status" value="1"/>
</dbReference>
<reference evidence="4 5" key="1">
    <citation type="submission" date="2014-04" db="EMBL/GenBank/DDBJ databases">
        <title>Genome assembly of Hyalangium minutum DSM 14724.</title>
        <authorList>
            <person name="Sharma G."/>
            <person name="Subramanian S."/>
        </authorList>
    </citation>
    <scope>NUCLEOTIDE SEQUENCE [LARGE SCALE GENOMIC DNA]</scope>
    <source>
        <strain evidence="4 5">DSM 14724</strain>
    </source>
</reference>
<dbReference type="InterPro" id="IPR001054">
    <property type="entry name" value="A/G_cyclase"/>
</dbReference>